<evidence type="ECO:0000256" key="1">
    <source>
        <dbReference type="SAM" id="MobiDB-lite"/>
    </source>
</evidence>
<name>A0A9P7N808_9HYPO</name>
<dbReference type="EMBL" id="SRPW01002071">
    <property type="protein sequence ID" value="KAG5996172.1"/>
    <property type="molecule type" value="Genomic_DNA"/>
</dbReference>
<proteinExistence type="predicted"/>
<feature type="region of interest" description="Disordered" evidence="1">
    <location>
        <begin position="75"/>
        <end position="123"/>
    </location>
</feature>
<feature type="compositionally biased region" description="Basic and acidic residues" evidence="1">
    <location>
        <begin position="91"/>
        <end position="101"/>
    </location>
</feature>
<evidence type="ECO:0000313" key="2">
    <source>
        <dbReference type="EMBL" id="KAG5996172.1"/>
    </source>
</evidence>
<gene>
    <name evidence="2" type="ORF">E4U43_002905</name>
</gene>
<dbReference type="Proteomes" id="UP000748025">
    <property type="component" value="Unassembled WGS sequence"/>
</dbReference>
<evidence type="ECO:0000313" key="3">
    <source>
        <dbReference type="Proteomes" id="UP000748025"/>
    </source>
</evidence>
<comment type="caution">
    <text evidence="2">The sequence shown here is derived from an EMBL/GenBank/DDBJ whole genome shotgun (WGS) entry which is preliminary data.</text>
</comment>
<dbReference type="OrthoDB" id="432970at2759"/>
<accession>A0A9P7N808</accession>
<reference evidence="2" key="1">
    <citation type="journal article" date="2020" name="bioRxiv">
        <title>Whole genome comparisons of ergot fungi reveals the divergence and evolution of species within the genus Claviceps are the result of varying mechanisms driving genome evolution and host range expansion.</title>
        <authorList>
            <person name="Wyka S.A."/>
            <person name="Mondo S.J."/>
            <person name="Liu M."/>
            <person name="Dettman J."/>
            <person name="Nalam V."/>
            <person name="Broders K.D."/>
        </authorList>
    </citation>
    <scope>NUCLEOTIDE SEQUENCE</scope>
    <source>
        <strain evidence="2">CCC 602</strain>
    </source>
</reference>
<organism evidence="2 3">
    <name type="scientific">Claviceps pusilla</name>
    <dbReference type="NCBI Taxonomy" id="123648"/>
    <lineage>
        <taxon>Eukaryota</taxon>
        <taxon>Fungi</taxon>
        <taxon>Dikarya</taxon>
        <taxon>Ascomycota</taxon>
        <taxon>Pezizomycotina</taxon>
        <taxon>Sordariomycetes</taxon>
        <taxon>Hypocreomycetidae</taxon>
        <taxon>Hypocreales</taxon>
        <taxon>Clavicipitaceae</taxon>
        <taxon>Claviceps</taxon>
    </lineage>
</organism>
<sequence length="346" mass="38811">MFHFQTPLHTSTRSIITAPTRDCEKCGVSWPEQKLFHCNKCRTTICLLCQCQLGSGFASHVQDCMALPHNDLIGPFSPATRSKKTKTGGKSGREGSREGSRKRSRKNSSKTSEPIVSPCRGLSSPQLRPFTKLKARTWLHGRPADDVFRLLIDSYRLHSYDKFQFEGENKLGSIFAGATDSSSDFDAYLTVAAATRTEKTEGTDTESTGEAEGLETTTCLLPSLLPTWWTRASHQECMQLGRRQDDKQFHDLHVPLSQAMTIDYYQDASFPTQLRIFAEQVMGQPVLMRGCTPLLEQLVLVEEEEISGDTAGFDWKHFNKAFAVQSWPGRSPAINWQWSVLGRPRG</sequence>
<dbReference type="AlphaFoldDB" id="A0A9P7N808"/>
<keyword evidence="3" id="KW-1185">Reference proteome</keyword>
<protein>
    <submittedName>
        <fullName evidence="2">Uncharacterized protein</fullName>
    </submittedName>
</protein>